<evidence type="ECO:0000256" key="3">
    <source>
        <dbReference type="ARBA" id="ARBA00022475"/>
    </source>
</evidence>
<dbReference type="PANTHER" id="PTHR48063">
    <property type="entry name" value="LRR RECEPTOR-LIKE KINASE"/>
    <property type="match status" value="1"/>
</dbReference>
<dbReference type="Proteomes" id="UP001515500">
    <property type="component" value="Unplaced"/>
</dbReference>
<dbReference type="InterPro" id="IPR001611">
    <property type="entry name" value="Leu-rich_rpt"/>
</dbReference>
<dbReference type="SMART" id="SM00369">
    <property type="entry name" value="LRR_TYP"/>
    <property type="match status" value="12"/>
</dbReference>
<evidence type="ECO:0000259" key="13">
    <source>
        <dbReference type="Pfam" id="PF08263"/>
    </source>
</evidence>
<reference evidence="15" key="1">
    <citation type="submission" date="2025-08" db="UniProtKB">
        <authorList>
            <consortium name="RefSeq"/>
        </authorList>
    </citation>
    <scope>IDENTIFICATION</scope>
</reference>
<dbReference type="SUPFAM" id="SSF52047">
    <property type="entry name" value="RNI-like"/>
    <property type="match status" value="1"/>
</dbReference>
<evidence type="ECO:0000256" key="6">
    <source>
        <dbReference type="ARBA" id="ARBA00022729"/>
    </source>
</evidence>
<dbReference type="AlphaFoldDB" id="A0AB40AZB4"/>
<gene>
    <name evidence="15" type="primary">LOC120256127</name>
</gene>
<evidence type="ECO:0000256" key="5">
    <source>
        <dbReference type="ARBA" id="ARBA00022692"/>
    </source>
</evidence>
<evidence type="ECO:0000256" key="10">
    <source>
        <dbReference type="ARBA" id="ARBA00023180"/>
    </source>
</evidence>
<name>A0AB40AZB4_DIOCR</name>
<keyword evidence="14" id="KW-1185">Reference proteome</keyword>
<organism evidence="14 15">
    <name type="scientific">Dioscorea cayennensis subsp. rotundata</name>
    <name type="common">White Guinea yam</name>
    <name type="synonym">Dioscorea rotundata</name>
    <dbReference type="NCBI Taxonomy" id="55577"/>
    <lineage>
        <taxon>Eukaryota</taxon>
        <taxon>Viridiplantae</taxon>
        <taxon>Streptophyta</taxon>
        <taxon>Embryophyta</taxon>
        <taxon>Tracheophyta</taxon>
        <taxon>Spermatophyta</taxon>
        <taxon>Magnoliopsida</taxon>
        <taxon>Liliopsida</taxon>
        <taxon>Dioscoreales</taxon>
        <taxon>Dioscoreaceae</taxon>
        <taxon>Dioscorea</taxon>
    </lineage>
</organism>
<dbReference type="InterPro" id="IPR013210">
    <property type="entry name" value="LRR_N_plant-typ"/>
</dbReference>
<dbReference type="Pfam" id="PF08263">
    <property type="entry name" value="LRRNT_2"/>
    <property type="match status" value="1"/>
</dbReference>
<keyword evidence="10" id="KW-0325">Glycoprotein</keyword>
<evidence type="ECO:0000256" key="9">
    <source>
        <dbReference type="ARBA" id="ARBA00023136"/>
    </source>
</evidence>
<dbReference type="Pfam" id="PF13855">
    <property type="entry name" value="LRR_8"/>
    <property type="match status" value="2"/>
</dbReference>
<dbReference type="GeneID" id="120256127"/>
<keyword evidence="7" id="KW-0677">Repeat</keyword>
<keyword evidence="9 11" id="KW-0472">Membrane</keyword>
<evidence type="ECO:0000313" key="15">
    <source>
        <dbReference type="RefSeq" id="XP_039119834.1"/>
    </source>
</evidence>
<keyword evidence="8 11" id="KW-1133">Transmembrane helix</keyword>
<dbReference type="InterPro" id="IPR003591">
    <property type="entry name" value="Leu-rich_rpt_typical-subtyp"/>
</dbReference>
<dbReference type="InterPro" id="IPR032675">
    <property type="entry name" value="LRR_dom_sf"/>
</dbReference>
<dbReference type="SMART" id="SM00365">
    <property type="entry name" value="LRR_SD22"/>
    <property type="match status" value="5"/>
</dbReference>
<dbReference type="PRINTS" id="PR00019">
    <property type="entry name" value="LEURICHRPT"/>
</dbReference>
<protein>
    <submittedName>
        <fullName evidence="15">Receptor-like protein EIX2</fullName>
    </submittedName>
</protein>
<dbReference type="GO" id="GO:0005886">
    <property type="term" value="C:plasma membrane"/>
    <property type="evidence" value="ECO:0007669"/>
    <property type="project" value="UniProtKB-SubCell"/>
</dbReference>
<proteinExistence type="inferred from homology"/>
<dbReference type="PANTHER" id="PTHR48063:SF90">
    <property type="entry name" value="OS11G0565920 PROTEIN"/>
    <property type="match status" value="1"/>
</dbReference>
<keyword evidence="3" id="KW-1003">Cell membrane</keyword>
<dbReference type="PROSITE" id="PS51450">
    <property type="entry name" value="LRR"/>
    <property type="match status" value="1"/>
</dbReference>
<evidence type="ECO:0000256" key="2">
    <source>
        <dbReference type="ARBA" id="ARBA00009592"/>
    </source>
</evidence>
<evidence type="ECO:0000256" key="11">
    <source>
        <dbReference type="SAM" id="Phobius"/>
    </source>
</evidence>
<accession>A0AB40AZB4</accession>
<feature type="transmembrane region" description="Helical" evidence="11">
    <location>
        <begin position="923"/>
        <end position="946"/>
    </location>
</feature>
<evidence type="ECO:0000256" key="8">
    <source>
        <dbReference type="ARBA" id="ARBA00022989"/>
    </source>
</evidence>
<sequence>MHIMRVMKRYSQLALMLCFLCLEIVCLCKSDGSICRELERKALVDFKQGLKDPNGFLSSWIGLDCCSWSGVRCHNHTGHIVRIDLQYSFMLIGEIQPLLVLNHLRYLDLSGNFFEDDRIPAYLGSLVSLQYLNLSHANLSGRVPHQLGNLSRLRYLDLSSNSLYVNSLHVIGSHWLTNLSSLQYLNLDFVNHSKATNVLKVLSTLPLISEIHLHDCELHIPLSLGAHINFTNLQFLDLSSNSGINSTVPLWLFQLSGLEYLDLSDNNFQDLIPHAIGKLTSLRVLTLEYNEVPSIRLPPTLGELCNLSILTLSGNNYIPSDLNGLGEIFSGCIKNSLEELYWSGAKLTGQLPIWLAKLKSLKTLDLSFNSLYGSFIQFRLPSMQELSLGGNQLNGTILKYLGQLFPKLVKLDLSYNNLAGILTEAHFDNLTNLESLDMNSNAFELILRPKWVPPLELKYLDMSDSKLGPKFPSWLQKLKKVSYIKMSNARIMDALPVWFWNFSSNIENVDLSHNEIRGKLPAGSAKLTNLEILDLSHNNLEGQLPQFSSNLVDLDQAHGLFSTSTFSNTSIIVPSLFQLYIYSNKIMGSIPKTLCTLSYLAVLDLSHNMIEGVVPDCWNLSLYSWLGVMDLSHNNLFGIIPASISSTNLYFLDLSNNAFFGELPASFKNCTSLYVLDLGYNNICGSIPTWLAENSKYDLEMLELRNNMLTGSIPPQLVNLIYLHVIDVSNNHLSGAIPHSFGNFSAMKTGMGVPSISVGGYRSNIEINLKGRDVQLEWLSEILICIDLSNNMLSGEIPEELGQLSLLQSLNLSKNQLSGQLSEKIGQLRWLEVLDLSVNNLSGVIPPTMTNLTSLNHLNLSYNNFYGEIPYGGQLQVLPDPSIYNGNQGLCGYPLDKKCEITAPAQPPSLPNNEDDDNNLETIWFYLSMSLGFIFGFWVISGALILKKRWSMPTI</sequence>
<comment type="subcellular location">
    <subcellularLocation>
        <location evidence="1">Cell membrane</location>
        <topology evidence="1">Single-pass type I membrane protein</topology>
    </subcellularLocation>
</comment>
<evidence type="ECO:0000256" key="7">
    <source>
        <dbReference type="ARBA" id="ARBA00022737"/>
    </source>
</evidence>
<keyword evidence="5 11" id="KW-0812">Transmembrane</keyword>
<evidence type="ECO:0000256" key="1">
    <source>
        <dbReference type="ARBA" id="ARBA00004251"/>
    </source>
</evidence>
<dbReference type="SUPFAM" id="SSF52058">
    <property type="entry name" value="L domain-like"/>
    <property type="match status" value="2"/>
</dbReference>
<evidence type="ECO:0000256" key="12">
    <source>
        <dbReference type="SAM" id="SignalP"/>
    </source>
</evidence>
<dbReference type="Gene3D" id="3.80.10.10">
    <property type="entry name" value="Ribonuclease Inhibitor"/>
    <property type="match status" value="4"/>
</dbReference>
<keyword evidence="4" id="KW-0433">Leucine-rich repeat</keyword>
<keyword evidence="6 12" id="KW-0732">Signal</keyword>
<dbReference type="RefSeq" id="XP_039119834.1">
    <property type="nucleotide sequence ID" value="XM_039263900.1"/>
</dbReference>
<dbReference type="Pfam" id="PF00560">
    <property type="entry name" value="LRR_1"/>
    <property type="match status" value="10"/>
</dbReference>
<comment type="similarity">
    <text evidence="2">Belongs to the RLP family.</text>
</comment>
<feature type="domain" description="Leucine-rich repeat-containing N-terminal plant-type" evidence="13">
    <location>
        <begin position="39"/>
        <end position="73"/>
    </location>
</feature>
<evidence type="ECO:0000313" key="14">
    <source>
        <dbReference type="Proteomes" id="UP001515500"/>
    </source>
</evidence>
<dbReference type="InterPro" id="IPR046956">
    <property type="entry name" value="RLP23-like"/>
</dbReference>
<feature type="signal peptide" evidence="12">
    <location>
        <begin position="1"/>
        <end position="28"/>
    </location>
</feature>
<evidence type="ECO:0000256" key="4">
    <source>
        <dbReference type="ARBA" id="ARBA00022614"/>
    </source>
</evidence>
<dbReference type="FunFam" id="3.80.10.10:FF:000095">
    <property type="entry name" value="LRR receptor-like serine/threonine-protein kinase GSO1"/>
    <property type="match status" value="1"/>
</dbReference>
<feature type="chain" id="PRO_5044252102" evidence="12">
    <location>
        <begin position="29"/>
        <end position="955"/>
    </location>
</feature>
<dbReference type="FunFam" id="3.80.10.10:FF:000111">
    <property type="entry name" value="LRR receptor-like serine/threonine-protein kinase ERECTA"/>
    <property type="match status" value="1"/>
</dbReference>